<evidence type="ECO:0000313" key="1">
    <source>
        <dbReference type="EMBL" id="KAG0527514.1"/>
    </source>
</evidence>
<proteinExistence type="predicted"/>
<organism evidence="1 2">
    <name type="scientific">Sorghum bicolor</name>
    <name type="common">Sorghum</name>
    <name type="synonym">Sorghum vulgare</name>
    <dbReference type="NCBI Taxonomy" id="4558"/>
    <lineage>
        <taxon>Eukaryota</taxon>
        <taxon>Viridiplantae</taxon>
        <taxon>Streptophyta</taxon>
        <taxon>Embryophyta</taxon>
        <taxon>Tracheophyta</taxon>
        <taxon>Spermatophyta</taxon>
        <taxon>Magnoliopsida</taxon>
        <taxon>Liliopsida</taxon>
        <taxon>Poales</taxon>
        <taxon>Poaceae</taxon>
        <taxon>PACMAD clade</taxon>
        <taxon>Panicoideae</taxon>
        <taxon>Andropogonodae</taxon>
        <taxon>Andropogoneae</taxon>
        <taxon>Sorghinae</taxon>
        <taxon>Sorghum</taxon>
    </lineage>
</organism>
<accession>A0A921UDD3</accession>
<gene>
    <name evidence="1" type="ORF">BDA96_06G239400</name>
</gene>
<dbReference type="Proteomes" id="UP000807115">
    <property type="component" value="Chromosome 6"/>
</dbReference>
<comment type="caution">
    <text evidence="1">The sequence shown here is derived from an EMBL/GenBank/DDBJ whole genome shotgun (WGS) entry which is preliminary data.</text>
</comment>
<reference evidence="1" key="2">
    <citation type="submission" date="2020-10" db="EMBL/GenBank/DDBJ databases">
        <authorList>
            <person name="Cooper E.A."/>
            <person name="Brenton Z.W."/>
            <person name="Flinn B.S."/>
            <person name="Jenkins J."/>
            <person name="Shu S."/>
            <person name="Flowers D."/>
            <person name="Luo F."/>
            <person name="Wang Y."/>
            <person name="Xia P."/>
            <person name="Barry K."/>
            <person name="Daum C."/>
            <person name="Lipzen A."/>
            <person name="Yoshinaga Y."/>
            <person name="Schmutz J."/>
            <person name="Saski C."/>
            <person name="Vermerris W."/>
            <person name="Kresovich S."/>
        </authorList>
    </citation>
    <scope>NUCLEOTIDE SEQUENCE</scope>
</reference>
<name>A0A921UDD3_SORBI</name>
<dbReference type="EMBL" id="CM027685">
    <property type="protein sequence ID" value="KAG0527514.1"/>
    <property type="molecule type" value="Genomic_DNA"/>
</dbReference>
<reference evidence="1" key="1">
    <citation type="journal article" date="2019" name="BMC Genomics">
        <title>A new reference genome for Sorghum bicolor reveals high levels of sequence similarity between sweet and grain genotypes: implications for the genetics of sugar metabolism.</title>
        <authorList>
            <person name="Cooper E.A."/>
            <person name="Brenton Z.W."/>
            <person name="Flinn B.S."/>
            <person name="Jenkins J."/>
            <person name="Shu S."/>
            <person name="Flowers D."/>
            <person name="Luo F."/>
            <person name="Wang Y."/>
            <person name="Xia P."/>
            <person name="Barry K."/>
            <person name="Daum C."/>
            <person name="Lipzen A."/>
            <person name="Yoshinaga Y."/>
            <person name="Schmutz J."/>
            <person name="Saski C."/>
            <person name="Vermerris W."/>
            <person name="Kresovich S."/>
        </authorList>
    </citation>
    <scope>NUCLEOTIDE SEQUENCE</scope>
</reference>
<evidence type="ECO:0000313" key="2">
    <source>
        <dbReference type="Proteomes" id="UP000807115"/>
    </source>
</evidence>
<sequence length="141" mass="14607">MLSLLPPCAVLPSPASSTSAPPAPPLNQCRHLLLLAANALHQKAIPLIRCTLLFKNVSYSRLFGGGGAALPFSMAATGGPSLCGCGAAQRTAERANSNSNTNDTAPSSATQLQQTVLNGVSPRRRTVLMFMILHATLLTGN</sequence>
<protein>
    <submittedName>
        <fullName evidence="1">Uncharacterized protein</fullName>
    </submittedName>
</protein>
<dbReference type="AlphaFoldDB" id="A0A921UDD3"/>